<dbReference type="InterPro" id="IPR005325">
    <property type="entry name" value="DUF308_memb"/>
</dbReference>
<dbReference type="RefSeq" id="WP_073625591.1">
    <property type="nucleotide sequence ID" value="NZ_FRXO01000001.1"/>
</dbReference>
<feature type="transmembrane region" description="Helical" evidence="1">
    <location>
        <begin position="137"/>
        <end position="159"/>
    </location>
</feature>
<keyword evidence="1" id="KW-0812">Transmembrane</keyword>
<gene>
    <name evidence="2" type="ORF">SAMN02745172_00502</name>
</gene>
<dbReference type="PANTHER" id="PTHR34989:SF1">
    <property type="entry name" value="PROTEIN HDED"/>
    <property type="match status" value="1"/>
</dbReference>
<feature type="transmembrane region" description="Helical" evidence="1">
    <location>
        <begin position="26"/>
        <end position="44"/>
    </location>
</feature>
<evidence type="ECO:0000256" key="1">
    <source>
        <dbReference type="SAM" id="Phobius"/>
    </source>
</evidence>
<keyword evidence="3" id="KW-1185">Reference proteome</keyword>
<feature type="transmembrane region" description="Helical" evidence="1">
    <location>
        <begin position="165"/>
        <end position="189"/>
    </location>
</feature>
<accession>A0A1M7Z7X1</accession>
<proteinExistence type="predicted"/>
<dbReference type="STRING" id="1123029.SAMN02745172_00502"/>
<feature type="transmembrane region" description="Helical" evidence="1">
    <location>
        <begin position="109"/>
        <end position="130"/>
    </location>
</feature>
<keyword evidence="1" id="KW-0472">Membrane</keyword>
<keyword evidence="1" id="KW-1133">Transmembrane helix</keyword>
<feature type="transmembrane region" description="Helical" evidence="1">
    <location>
        <begin position="50"/>
        <end position="70"/>
    </location>
</feature>
<dbReference type="InterPro" id="IPR052712">
    <property type="entry name" value="Acid_resist_chaperone_HdeD"/>
</dbReference>
<reference evidence="2 3" key="1">
    <citation type="submission" date="2016-12" db="EMBL/GenBank/DDBJ databases">
        <authorList>
            <person name="Song W.-J."/>
            <person name="Kurnit D.M."/>
        </authorList>
    </citation>
    <scope>NUCLEOTIDE SEQUENCE [LARGE SCALE GENOMIC DNA]</scope>
    <source>
        <strain evidence="2 3">DSM 19599</strain>
    </source>
</reference>
<evidence type="ECO:0000313" key="3">
    <source>
        <dbReference type="Proteomes" id="UP000186406"/>
    </source>
</evidence>
<dbReference type="AlphaFoldDB" id="A0A1M7Z7X1"/>
<evidence type="ECO:0000313" key="2">
    <source>
        <dbReference type="EMBL" id="SHO61028.1"/>
    </source>
</evidence>
<feature type="transmembrane region" description="Helical" evidence="1">
    <location>
        <begin position="82"/>
        <end position="103"/>
    </location>
</feature>
<organism evidence="2 3">
    <name type="scientific">Pseudoxanthobacter soli DSM 19599</name>
    <dbReference type="NCBI Taxonomy" id="1123029"/>
    <lineage>
        <taxon>Bacteria</taxon>
        <taxon>Pseudomonadati</taxon>
        <taxon>Pseudomonadota</taxon>
        <taxon>Alphaproteobacteria</taxon>
        <taxon>Hyphomicrobiales</taxon>
        <taxon>Segnochrobactraceae</taxon>
        <taxon>Pseudoxanthobacter</taxon>
    </lineage>
</organism>
<protein>
    <submittedName>
        <fullName evidence="2">Uncharacterized membrane protein HdeD, DUF308 family</fullName>
    </submittedName>
</protein>
<dbReference type="Pfam" id="PF03729">
    <property type="entry name" value="DUF308"/>
    <property type="match status" value="1"/>
</dbReference>
<dbReference type="GO" id="GO:0005886">
    <property type="term" value="C:plasma membrane"/>
    <property type="evidence" value="ECO:0007669"/>
    <property type="project" value="TreeGrafter"/>
</dbReference>
<dbReference type="PANTHER" id="PTHR34989">
    <property type="entry name" value="PROTEIN HDED"/>
    <property type="match status" value="1"/>
</dbReference>
<name>A0A1M7Z7X1_9HYPH</name>
<sequence>MPLGGPSLFGDQNAFRRKLEALRAKWGWFVAAGALMVLFGVIALGNLLAATVAVVFMTGIMLLIGGAVQIAQSFGARGWGKVLYWFASGLIYAIAGIIALARPMVAADVFTLMFGITVIIVGGFRIIAALDAKGAAGWLWVLAGGIVTTLFGLLITAQWPQNTDWLIGLVLAVDLLSQGFTWIFFGLAIRKR</sequence>
<dbReference type="Proteomes" id="UP000186406">
    <property type="component" value="Unassembled WGS sequence"/>
</dbReference>
<dbReference type="EMBL" id="FRXO01000001">
    <property type="protein sequence ID" value="SHO61028.1"/>
    <property type="molecule type" value="Genomic_DNA"/>
</dbReference>